<comment type="similarity">
    <text evidence="1">Belongs to the ENTR1 family.</text>
</comment>
<feature type="region of interest" description="Disordered" evidence="4">
    <location>
        <begin position="155"/>
        <end position="183"/>
    </location>
</feature>
<keyword evidence="3" id="KW-0175">Coiled coil</keyword>
<reference evidence="6" key="1">
    <citation type="submission" date="2011-12" db="EMBL/GenBank/DDBJ databases">
        <title>The Draft Genome of Lepisosteus oculatus.</title>
        <authorList>
            <consortium name="The Broad Institute Genome Assembly &amp; Analysis Group"/>
            <consortium name="Computational R&amp;D Group"/>
            <consortium name="and Sequencing Platform"/>
            <person name="Di Palma F."/>
            <person name="Alfoldi J."/>
            <person name="Johnson J."/>
            <person name="Berlin A."/>
            <person name="Gnerre S."/>
            <person name="Jaffe D."/>
            <person name="MacCallum I."/>
            <person name="Young S."/>
            <person name="Walker B.J."/>
            <person name="Lander E.S."/>
            <person name="Lindblad-Toh K."/>
        </authorList>
    </citation>
    <scope>NUCLEOTIDE SEQUENCE [LARGE SCALE GENOMIC DNA]</scope>
</reference>
<dbReference type="GO" id="GO:0045724">
    <property type="term" value="P:positive regulation of cilium assembly"/>
    <property type="evidence" value="ECO:0000318"/>
    <property type="project" value="GO_Central"/>
</dbReference>
<dbReference type="FunCoup" id="W5MA57">
    <property type="interactions" value="789"/>
</dbReference>
<keyword evidence="6" id="KW-1185">Reference proteome</keyword>
<feature type="region of interest" description="Disordered" evidence="4">
    <location>
        <begin position="21"/>
        <end position="51"/>
    </location>
</feature>
<dbReference type="eggNOG" id="ENOG502QUJK">
    <property type="taxonomic scope" value="Eukaryota"/>
</dbReference>
<dbReference type="GO" id="GO:0032465">
    <property type="term" value="P:regulation of cytokinesis"/>
    <property type="evidence" value="ECO:0000318"/>
    <property type="project" value="GO_Central"/>
</dbReference>
<evidence type="ECO:0000313" key="5">
    <source>
        <dbReference type="Ensembl" id="ENSLOCP00000005266.1"/>
    </source>
</evidence>
<dbReference type="Ensembl" id="ENSLOCT00000005274.1">
    <property type="protein sequence ID" value="ENSLOCP00000005266.1"/>
    <property type="gene ID" value="ENSLOCG00000004408.1"/>
</dbReference>
<accession>W5MA57</accession>
<dbReference type="GO" id="GO:0036064">
    <property type="term" value="C:ciliary basal body"/>
    <property type="evidence" value="ECO:0000318"/>
    <property type="project" value="GO_Central"/>
</dbReference>
<feature type="compositionally biased region" description="Acidic residues" evidence="4">
    <location>
        <begin position="85"/>
        <end position="95"/>
    </location>
</feature>
<dbReference type="EMBL" id="AHAT01025384">
    <property type="status" value="NOT_ANNOTATED_CDS"/>
    <property type="molecule type" value="Genomic_DNA"/>
</dbReference>
<protein>
    <recommendedName>
        <fullName evidence="2">Endosome-associated-trafficking regulator 1</fullName>
    </recommendedName>
</protein>
<dbReference type="InterPro" id="IPR026757">
    <property type="entry name" value="ENTR1"/>
</dbReference>
<dbReference type="PANTHER" id="PTHR31259:SF3">
    <property type="entry name" value="ENDOSOME-ASSOCIATED-TRAFFICKING REGULATOR 1"/>
    <property type="match status" value="1"/>
</dbReference>
<evidence type="ECO:0000256" key="2">
    <source>
        <dbReference type="ARBA" id="ARBA00016007"/>
    </source>
</evidence>
<reference evidence="5" key="2">
    <citation type="submission" date="2025-08" db="UniProtKB">
        <authorList>
            <consortium name="Ensembl"/>
        </authorList>
    </citation>
    <scope>IDENTIFICATION</scope>
</reference>
<dbReference type="InParanoid" id="W5MA57"/>
<dbReference type="GeneTree" id="ENSGT00390000000560"/>
<dbReference type="Proteomes" id="UP000018468">
    <property type="component" value="Linkage group LG21"/>
</dbReference>
<dbReference type="GO" id="GO:1903566">
    <property type="term" value="P:positive regulation of protein localization to cilium"/>
    <property type="evidence" value="ECO:0000318"/>
    <property type="project" value="GO_Central"/>
</dbReference>
<proteinExistence type="inferred from homology"/>
<sequence>DLDEAHGDADELNPFSFKEFIRSKSQSSDSTQDTAGKRSYNPSRKKNIGNSVLVEEGCTSPKSYNFSLDFQEPFFPDPSLISQSLEDDQDDDEDWSGSYQPSIIEEAHEFGLCSTADSTPYAPYTSVSSELSMGGGTVTSWRLDNTYQEEIKQIRKGTGSHHKDQDIPTGDNSYQSPQRSNEKLKEENVQLWKQVKELQKKSKAENERAKQLMDELHKRTVKEEKETQALESMVQSVEQNLQLMTKRAVKAENSVAKLKQEIIQLQSQLEVYRLENERLRAGESAALATMKQNARVASEYLNKAVNNAETSIKQLLSGAETLSLVSQLLQSIDKMSEMQSEDWKT</sequence>
<dbReference type="STRING" id="7918.ENSLOCP00000005266"/>
<name>W5MA57_LEPOC</name>
<dbReference type="GO" id="GO:0005813">
    <property type="term" value="C:centrosome"/>
    <property type="evidence" value="ECO:0000318"/>
    <property type="project" value="GO_Central"/>
</dbReference>
<evidence type="ECO:0000256" key="3">
    <source>
        <dbReference type="ARBA" id="ARBA00023054"/>
    </source>
</evidence>
<dbReference type="Bgee" id="ENSLOCG00000004408">
    <property type="expression patterns" value="Expressed in pharyngeal gill and 13 other cell types or tissues"/>
</dbReference>
<dbReference type="GO" id="GO:0030496">
    <property type="term" value="C:midbody"/>
    <property type="evidence" value="ECO:0000318"/>
    <property type="project" value="GO_Central"/>
</dbReference>
<evidence type="ECO:0000256" key="4">
    <source>
        <dbReference type="SAM" id="MobiDB-lite"/>
    </source>
</evidence>
<dbReference type="GO" id="GO:0055037">
    <property type="term" value="C:recycling endosome"/>
    <property type="evidence" value="ECO:0000318"/>
    <property type="project" value="GO_Central"/>
</dbReference>
<feature type="region of interest" description="Disordered" evidence="4">
    <location>
        <begin position="75"/>
        <end position="98"/>
    </location>
</feature>
<dbReference type="GO" id="GO:0005769">
    <property type="term" value="C:early endosome"/>
    <property type="evidence" value="ECO:0000318"/>
    <property type="project" value="GO_Central"/>
</dbReference>
<reference evidence="5" key="3">
    <citation type="submission" date="2025-09" db="UniProtKB">
        <authorList>
            <consortium name="Ensembl"/>
        </authorList>
    </citation>
    <scope>IDENTIFICATION</scope>
</reference>
<evidence type="ECO:0000256" key="1">
    <source>
        <dbReference type="ARBA" id="ARBA00007791"/>
    </source>
</evidence>
<dbReference type="OMA" id="WSGSYHP"/>
<dbReference type="AlphaFoldDB" id="W5MA57"/>
<feature type="compositionally biased region" description="Low complexity" evidence="4">
    <location>
        <begin position="25"/>
        <end position="34"/>
    </location>
</feature>
<feature type="compositionally biased region" description="Polar residues" evidence="4">
    <location>
        <begin position="170"/>
        <end position="179"/>
    </location>
</feature>
<evidence type="ECO:0000313" key="6">
    <source>
        <dbReference type="Proteomes" id="UP000018468"/>
    </source>
</evidence>
<organism evidence="5 6">
    <name type="scientific">Lepisosteus oculatus</name>
    <name type="common">Spotted gar</name>
    <dbReference type="NCBI Taxonomy" id="7918"/>
    <lineage>
        <taxon>Eukaryota</taxon>
        <taxon>Metazoa</taxon>
        <taxon>Chordata</taxon>
        <taxon>Craniata</taxon>
        <taxon>Vertebrata</taxon>
        <taxon>Euteleostomi</taxon>
        <taxon>Actinopterygii</taxon>
        <taxon>Neopterygii</taxon>
        <taxon>Holostei</taxon>
        <taxon>Semionotiformes</taxon>
        <taxon>Lepisosteidae</taxon>
        <taxon>Lepisosteus</taxon>
    </lineage>
</organism>
<dbReference type="PANTHER" id="PTHR31259">
    <property type="entry name" value="ENDOSOME-ASSOCIATED TRAFFICKING REGULATOR 1"/>
    <property type="match status" value="1"/>
</dbReference>
<dbReference type="HOGENOM" id="CLU_051353_0_0_1"/>